<dbReference type="PROSITE" id="PS01095">
    <property type="entry name" value="GH18_1"/>
    <property type="match status" value="1"/>
</dbReference>
<keyword evidence="3" id="KW-1185">Reference proteome</keyword>
<feature type="domain" description="HNH nuclease" evidence="1">
    <location>
        <begin position="56"/>
        <end position="114"/>
    </location>
</feature>
<evidence type="ECO:0000259" key="1">
    <source>
        <dbReference type="SMART" id="SM00507"/>
    </source>
</evidence>
<name>A0A6G9LKY8_9CAUD</name>
<dbReference type="GO" id="GO:0005975">
    <property type="term" value="P:carbohydrate metabolic process"/>
    <property type="evidence" value="ECO:0007669"/>
    <property type="project" value="InterPro"/>
</dbReference>
<dbReference type="Proteomes" id="UP000501773">
    <property type="component" value="Segment"/>
</dbReference>
<dbReference type="EMBL" id="MT119360">
    <property type="protein sequence ID" value="QIQ66295.1"/>
    <property type="molecule type" value="Genomic_DNA"/>
</dbReference>
<dbReference type="GO" id="GO:0008270">
    <property type="term" value="F:zinc ion binding"/>
    <property type="evidence" value="ECO:0007669"/>
    <property type="project" value="InterPro"/>
</dbReference>
<dbReference type="InterPro" id="IPR001579">
    <property type="entry name" value="Glyco_hydro_18_chit_AS"/>
</dbReference>
<sequence length="135" mass="16246">MPERKTICRYCGKIADSKHNCPGKEKARQESNARRREYRRKNIETLKPLESRRWRKLRLRIIARDNHICQRCYIKYNIINGDQLQVHHIKPRIYYPELTFEEDNIITLCKTCNIQLGLNGIDFDWEPPVDDSFNL</sequence>
<dbReference type="GO" id="GO:0004519">
    <property type="term" value="F:endonuclease activity"/>
    <property type="evidence" value="ECO:0007669"/>
    <property type="project" value="InterPro"/>
</dbReference>
<dbReference type="GO" id="GO:0004553">
    <property type="term" value="F:hydrolase activity, hydrolyzing O-glycosyl compounds"/>
    <property type="evidence" value="ECO:0007669"/>
    <property type="project" value="InterPro"/>
</dbReference>
<gene>
    <name evidence="2" type="ORF">nattely_128</name>
</gene>
<dbReference type="Gene3D" id="1.10.30.50">
    <property type="match status" value="1"/>
</dbReference>
<dbReference type="Pfam" id="PF01844">
    <property type="entry name" value="HNH"/>
    <property type="match status" value="1"/>
</dbReference>
<dbReference type="CDD" id="cd00085">
    <property type="entry name" value="HNHc"/>
    <property type="match status" value="1"/>
</dbReference>
<evidence type="ECO:0000313" key="2">
    <source>
        <dbReference type="EMBL" id="QIQ66295.1"/>
    </source>
</evidence>
<organism evidence="2 3">
    <name type="scientific">Enterococcus phage nattely</name>
    <dbReference type="NCBI Taxonomy" id="2719593"/>
    <lineage>
        <taxon>Viruses</taxon>
        <taxon>Duplodnaviria</taxon>
        <taxon>Heunggongvirae</taxon>
        <taxon>Uroviricota</taxon>
        <taxon>Caudoviricetes</taxon>
        <taxon>Andrewesvirinae</taxon>
        <taxon>Vipetofemvirus</taxon>
        <taxon>Vipetofemvirus nattely</taxon>
    </lineage>
</organism>
<proteinExistence type="predicted"/>
<accession>A0A6G9LKY8</accession>
<reference evidence="3" key="1">
    <citation type="submission" date="2020-02" db="EMBL/GenBank/DDBJ databases">
        <authorList>
            <person name="Olsen N.S."/>
            <person name="Forero-Junco L."/>
            <person name="Kot W."/>
            <person name="Hansen L.H."/>
        </authorList>
    </citation>
    <scope>NUCLEOTIDE SEQUENCE [LARGE SCALE GENOMIC DNA]</scope>
</reference>
<evidence type="ECO:0000313" key="3">
    <source>
        <dbReference type="Proteomes" id="UP000501773"/>
    </source>
</evidence>
<dbReference type="InterPro" id="IPR002711">
    <property type="entry name" value="HNH"/>
</dbReference>
<protein>
    <recommendedName>
        <fullName evidence="1">HNH nuclease domain-containing protein</fullName>
    </recommendedName>
</protein>
<dbReference type="SMART" id="SM00507">
    <property type="entry name" value="HNHc"/>
    <property type="match status" value="1"/>
</dbReference>
<dbReference type="InterPro" id="IPR003615">
    <property type="entry name" value="HNH_nuc"/>
</dbReference>
<dbReference type="GO" id="GO:0003676">
    <property type="term" value="F:nucleic acid binding"/>
    <property type="evidence" value="ECO:0007669"/>
    <property type="project" value="InterPro"/>
</dbReference>